<dbReference type="RefSeq" id="WP_106621631.1">
    <property type="nucleotide sequence ID" value="NZ_CAXSRR010000008.1"/>
</dbReference>
<proteinExistence type="predicted"/>
<evidence type="ECO:0000313" key="1">
    <source>
        <dbReference type="EMBL" id="AUE18624.1"/>
    </source>
</evidence>
<accession>A0AAN1IEN9</accession>
<evidence type="ECO:0000313" key="2">
    <source>
        <dbReference type="Proteomes" id="UP000232496"/>
    </source>
</evidence>
<reference evidence="1 2" key="1">
    <citation type="submission" date="2017-09" db="EMBL/GenBank/DDBJ databases">
        <title>Comparative genomics and methylome analysis of the gut commensal Bifidobacterium breve.</title>
        <authorList>
            <person name="Bottacini F."/>
            <person name="Morrissey R."/>
            <person name="Roberts R.J."/>
            <person name="James K."/>
            <person name="van Breen J."/>
            <person name="Egan M."/>
            <person name="Lambert J."/>
            <person name="van Limpt K."/>
            <person name="Stanton C."/>
            <person name="Knol J."/>
            <person name="O' Connell Motherway M."/>
            <person name="van Sinderen D."/>
        </authorList>
    </citation>
    <scope>NUCLEOTIDE SEQUENCE [LARGE SCALE GENOMIC DNA]</scope>
    <source>
        <strain evidence="1 2">DRBB29</strain>
    </source>
</reference>
<dbReference type="EMBL" id="CP023198">
    <property type="protein sequence ID" value="AUE18624.1"/>
    <property type="molecule type" value="Genomic_DNA"/>
</dbReference>
<organism evidence="1 2">
    <name type="scientific">Bifidobacterium breve</name>
    <dbReference type="NCBI Taxonomy" id="1685"/>
    <lineage>
        <taxon>Bacteria</taxon>
        <taxon>Bacillati</taxon>
        <taxon>Actinomycetota</taxon>
        <taxon>Actinomycetes</taxon>
        <taxon>Bifidobacteriales</taxon>
        <taxon>Bifidobacteriaceae</taxon>
        <taxon>Bifidobacterium</taxon>
    </lineage>
</organism>
<name>A0AAN1IEN9_BIFBR</name>
<protein>
    <submittedName>
        <fullName evidence="1">Uncharacterized protein</fullName>
    </submittedName>
</protein>
<sequence>MAGPIRPITYVLDESHAVLNAGREVDRPITLKSRFNGEEDLAVFDYGKLRVEVKSQPDAI</sequence>
<gene>
    <name evidence="1" type="ORF">DRBB29_1071</name>
</gene>
<dbReference type="Proteomes" id="UP000232496">
    <property type="component" value="Chromosome"/>
</dbReference>
<dbReference type="AlphaFoldDB" id="A0AAN1IEN9"/>